<evidence type="ECO:0000256" key="1">
    <source>
        <dbReference type="ARBA" id="ARBA00004948"/>
    </source>
</evidence>
<name>A0A2H3NPX3_9BACT</name>
<dbReference type="GO" id="GO:0009228">
    <property type="term" value="P:thiamine biosynthetic process"/>
    <property type="evidence" value="ECO:0007669"/>
    <property type="project" value="UniProtKB-KW"/>
</dbReference>
<proteinExistence type="predicted"/>
<sequence length="219" mass="23309">MNKSKPTALRATQTALPRPPIALIANGFATQLVIEAVLAAVKAGLRWVHLRDHEAAPERFQCEAKALAARVRSVHPATTLTVNTRLRTARTLGAGLHTGWRGPRPEAIAAPIPRPLGYSAHHVLELPPARRRVVDYVTYSPIFPTSSKPGHPGTGVDALRRFGRQAGVPVLALGGLTPERVAPCRRAGAAGIAVLSGIVHADNPTQAARAYQQAWKEAG</sequence>
<dbReference type="Proteomes" id="UP000221024">
    <property type="component" value="Unassembled WGS sequence"/>
</dbReference>
<dbReference type="Gene3D" id="3.20.20.70">
    <property type="entry name" value="Aldolase class I"/>
    <property type="match status" value="1"/>
</dbReference>
<reference evidence="4 5" key="1">
    <citation type="submission" date="2017-10" db="EMBL/GenBank/DDBJ databases">
        <title>Draft genome of Longimonas halophila.</title>
        <authorList>
            <person name="Goh K.M."/>
            <person name="Shamsir M.S."/>
            <person name="Lim S.W."/>
        </authorList>
    </citation>
    <scope>NUCLEOTIDE SEQUENCE [LARGE SCALE GENOMIC DNA]</scope>
    <source>
        <strain evidence="4 5">KCTC 42399</strain>
    </source>
</reference>
<dbReference type="AlphaFoldDB" id="A0A2H3NPX3"/>
<dbReference type="InterPro" id="IPR013785">
    <property type="entry name" value="Aldolase_TIM"/>
</dbReference>
<protein>
    <submittedName>
        <fullName evidence="4">Thiamine phosphate synthase</fullName>
    </submittedName>
</protein>
<accession>A0A2H3NPX3</accession>
<comment type="caution">
    <text evidence="4">The sequence shown here is derived from an EMBL/GenBank/DDBJ whole genome shotgun (WGS) entry which is preliminary data.</text>
</comment>
<dbReference type="GO" id="GO:0004789">
    <property type="term" value="F:thiamine-phosphate diphosphorylase activity"/>
    <property type="evidence" value="ECO:0007669"/>
    <property type="project" value="TreeGrafter"/>
</dbReference>
<dbReference type="PANTHER" id="PTHR20857">
    <property type="entry name" value="THIAMINE-PHOSPHATE PYROPHOSPHORYLASE"/>
    <property type="match status" value="1"/>
</dbReference>
<dbReference type="OrthoDB" id="194683at2"/>
<dbReference type="CDD" id="cd00564">
    <property type="entry name" value="TMP_TenI"/>
    <property type="match status" value="1"/>
</dbReference>
<organism evidence="4 5">
    <name type="scientific">Longimonas halophila</name>
    <dbReference type="NCBI Taxonomy" id="1469170"/>
    <lineage>
        <taxon>Bacteria</taxon>
        <taxon>Pseudomonadati</taxon>
        <taxon>Rhodothermota</taxon>
        <taxon>Rhodothermia</taxon>
        <taxon>Rhodothermales</taxon>
        <taxon>Salisaetaceae</taxon>
        <taxon>Longimonas</taxon>
    </lineage>
</organism>
<evidence type="ECO:0000313" key="5">
    <source>
        <dbReference type="Proteomes" id="UP000221024"/>
    </source>
</evidence>
<dbReference type="Pfam" id="PF02581">
    <property type="entry name" value="TMP-TENI"/>
    <property type="match status" value="1"/>
</dbReference>
<dbReference type="EMBL" id="PDEP01000016">
    <property type="protein sequence ID" value="PEN05068.1"/>
    <property type="molecule type" value="Genomic_DNA"/>
</dbReference>
<keyword evidence="5" id="KW-1185">Reference proteome</keyword>
<gene>
    <name evidence="4" type="ORF">CRI93_13690</name>
</gene>
<comment type="pathway">
    <text evidence="1">Cofactor biosynthesis; thiamine diphosphate biosynthesis.</text>
</comment>
<evidence type="ECO:0000259" key="3">
    <source>
        <dbReference type="Pfam" id="PF02581"/>
    </source>
</evidence>
<feature type="domain" description="Thiamine phosphate synthase/TenI" evidence="3">
    <location>
        <begin position="30"/>
        <end position="198"/>
    </location>
</feature>
<dbReference type="SUPFAM" id="SSF51391">
    <property type="entry name" value="Thiamin phosphate synthase"/>
    <property type="match status" value="1"/>
</dbReference>
<dbReference type="InterPro" id="IPR036206">
    <property type="entry name" value="ThiamineP_synth_sf"/>
</dbReference>
<evidence type="ECO:0000313" key="4">
    <source>
        <dbReference type="EMBL" id="PEN05068.1"/>
    </source>
</evidence>
<evidence type="ECO:0000256" key="2">
    <source>
        <dbReference type="ARBA" id="ARBA00022977"/>
    </source>
</evidence>
<dbReference type="InterPro" id="IPR022998">
    <property type="entry name" value="ThiamineP_synth_TenI"/>
</dbReference>
<dbReference type="PANTHER" id="PTHR20857:SF22">
    <property type="entry name" value="THIAZOLE TAUTOMERASE"/>
    <property type="match status" value="1"/>
</dbReference>
<keyword evidence="2" id="KW-0784">Thiamine biosynthesis</keyword>
<dbReference type="GO" id="GO:0005737">
    <property type="term" value="C:cytoplasm"/>
    <property type="evidence" value="ECO:0007669"/>
    <property type="project" value="TreeGrafter"/>
</dbReference>